<keyword evidence="5" id="KW-1185">Reference proteome</keyword>
<reference evidence="4 5" key="1">
    <citation type="journal article" date="2013" name="J. Mol. Microbiol. Biotechnol.">
        <title>Analysis of the Complete Genomes of Acholeplasma brassicae , A. palmae and A. laidlawii and Their Comparison to the Obligate Parasites from ' Candidatus Phytoplasma'.</title>
        <authorList>
            <person name="Kube M."/>
            <person name="Siewert C."/>
            <person name="Migdoll A.M."/>
            <person name="Duduk B."/>
            <person name="Holz S."/>
            <person name="Rabus R."/>
            <person name="Seemuller E."/>
            <person name="Mitrovic J."/>
            <person name="Muller I."/>
            <person name="Buttner C."/>
            <person name="Reinhardt R."/>
        </authorList>
    </citation>
    <scope>NUCLEOTIDE SEQUENCE [LARGE SCALE GENOMIC DNA]</scope>
    <source>
        <strain evidence="4 5">J233</strain>
    </source>
</reference>
<feature type="modified residue" description="4-aspartylphosphate" evidence="1">
    <location>
        <position position="60"/>
    </location>
</feature>
<dbReference type="PROSITE" id="PS50930">
    <property type="entry name" value="HTH_LYTTR"/>
    <property type="match status" value="1"/>
</dbReference>
<evidence type="ECO:0000256" key="1">
    <source>
        <dbReference type="PROSITE-ProRule" id="PRU00169"/>
    </source>
</evidence>
<dbReference type="Gene3D" id="2.40.50.1020">
    <property type="entry name" value="LytTr DNA-binding domain"/>
    <property type="match status" value="1"/>
</dbReference>
<dbReference type="OrthoDB" id="9809318at2"/>
<gene>
    <name evidence="4" type="ORF">BN85408220</name>
</gene>
<dbReference type="GO" id="GO:0000156">
    <property type="term" value="F:phosphorelay response regulator activity"/>
    <property type="evidence" value="ECO:0007669"/>
    <property type="project" value="InterPro"/>
</dbReference>
<name>U4KKS8_ALTPJ</name>
<dbReference type="PANTHER" id="PTHR37299">
    <property type="entry name" value="TRANSCRIPTIONAL REGULATOR-RELATED"/>
    <property type="match status" value="1"/>
</dbReference>
<feature type="domain" description="Response regulatory" evidence="2">
    <location>
        <begin position="3"/>
        <end position="123"/>
    </location>
</feature>
<organism evidence="4 5">
    <name type="scientific">Alteracholeplasma palmae (strain ATCC 49389 / J233)</name>
    <name type="common">Acholeplasma palmae</name>
    <dbReference type="NCBI Taxonomy" id="1318466"/>
    <lineage>
        <taxon>Bacteria</taxon>
        <taxon>Bacillati</taxon>
        <taxon>Mycoplasmatota</taxon>
        <taxon>Mollicutes</taxon>
        <taxon>Acholeplasmatales</taxon>
        <taxon>Acholeplasmataceae</taxon>
        <taxon>Acholeplasma</taxon>
    </lineage>
</organism>
<keyword evidence="1" id="KW-0597">Phosphoprotein</keyword>
<dbReference type="HOGENOM" id="CLU_000445_14_2_14"/>
<dbReference type="EMBL" id="FO681347">
    <property type="protein sequence ID" value="CCV64399.1"/>
    <property type="molecule type" value="Genomic_DNA"/>
</dbReference>
<dbReference type="SUPFAM" id="SSF52172">
    <property type="entry name" value="CheY-like"/>
    <property type="match status" value="1"/>
</dbReference>
<sequence length="244" mass="28789">MISVALCDDEKIFLDHYEEKISFLAKKHHTLFEVIRFESGEALLFFLEDHPEKFNIIYLDILMKKINGIDTAKRIKEINPNISIVFLTSTESFVFDSFEASPTNYLIKNKDDKKFEAIFINFIENFETSMTQTQFIYQSRTQNINLPFNKIIYFEIFKRIIIIHTTDLGNIEFYGSLNSLEEKLQGQFFVRTHRSFLVNLQYVSKITSQDVYLKTHKTLPSSRHYYNDAREILSNYLLGVVIND</sequence>
<evidence type="ECO:0000259" key="2">
    <source>
        <dbReference type="PROSITE" id="PS50110"/>
    </source>
</evidence>
<dbReference type="InterPro" id="IPR046947">
    <property type="entry name" value="LytR-like"/>
</dbReference>
<dbReference type="InterPro" id="IPR007492">
    <property type="entry name" value="LytTR_DNA-bd_dom"/>
</dbReference>
<dbReference type="PROSITE" id="PS50110">
    <property type="entry name" value="RESPONSE_REGULATORY"/>
    <property type="match status" value="1"/>
</dbReference>
<dbReference type="Pfam" id="PF00072">
    <property type="entry name" value="Response_reg"/>
    <property type="match status" value="1"/>
</dbReference>
<protein>
    <submittedName>
        <fullName evidence="4">Two-component system response regulator, receiver domain</fullName>
    </submittedName>
</protein>
<evidence type="ECO:0000313" key="4">
    <source>
        <dbReference type="EMBL" id="CCV64399.1"/>
    </source>
</evidence>
<dbReference type="SMART" id="SM00448">
    <property type="entry name" value="REC"/>
    <property type="match status" value="1"/>
</dbReference>
<dbReference type="RefSeq" id="WP_026659430.1">
    <property type="nucleotide sequence ID" value="NC_022538.1"/>
</dbReference>
<accession>U4KKS8</accession>
<dbReference type="InterPro" id="IPR011006">
    <property type="entry name" value="CheY-like_superfamily"/>
</dbReference>
<dbReference type="InterPro" id="IPR001789">
    <property type="entry name" value="Sig_transdc_resp-reg_receiver"/>
</dbReference>
<dbReference type="KEGG" id="apal:BN85408220"/>
<dbReference type="AlphaFoldDB" id="U4KKS8"/>
<evidence type="ECO:0000259" key="3">
    <source>
        <dbReference type="PROSITE" id="PS50930"/>
    </source>
</evidence>
<dbReference type="Pfam" id="PF04397">
    <property type="entry name" value="LytTR"/>
    <property type="match status" value="1"/>
</dbReference>
<dbReference type="STRING" id="1318466.BN85408220"/>
<feature type="domain" description="HTH LytTR-type" evidence="3">
    <location>
        <begin position="135"/>
        <end position="235"/>
    </location>
</feature>
<dbReference type="Proteomes" id="UP000032740">
    <property type="component" value="Chromosome"/>
</dbReference>
<proteinExistence type="predicted"/>
<dbReference type="GO" id="GO:0003677">
    <property type="term" value="F:DNA binding"/>
    <property type="evidence" value="ECO:0007669"/>
    <property type="project" value="InterPro"/>
</dbReference>
<evidence type="ECO:0000313" key="5">
    <source>
        <dbReference type="Proteomes" id="UP000032740"/>
    </source>
</evidence>
<dbReference type="PANTHER" id="PTHR37299:SF1">
    <property type="entry name" value="STAGE 0 SPORULATION PROTEIN A HOMOLOG"/>
    <property type="match status" value="1"/>
</dbReference>
<dbReference type="SMART" id="SM00850">
    <property type="entry name" value="LytTR"/>
    <property type="match status" value="1"/>
</dbReference>
<dbReference type="Gene3D" id="3.40.50.2300">
    <property type="match status" value="1"/>
</dbReference>